<feature type="coiled-coil region" evidence="4">
    <location>
        <begin position="224"/>
        <end position="279"/>
    </location>
</feature>
<evidence type="ECO:0000256" key="5">
    <source>
        <dbReference type="SAM" id="MobiDB-lite"/>
    </source>
</evidence>
<proteinExistence type="predicted"/>
<gene>
    <name evidence="8" type="primary">CEP295</name>
</gene>
<feature type="region of interest" description="Disordered" evidence="5">
    <location>
        <begin position="1715"/>
        <end position="1747"/>
    </location>
</feature>
<sequence length="1825" mass="207783">MISKMKRKVARPGRFRLSPNEEALLLKEEYERRRKLRLQQVREQERNIALRIRQDVKQRRDEQLHHLAEELKAEWQKEQEEKIKALEKLYLASLRAIGEGHRQAKENKPDPEAQAKQRERKARAEKRHKEALKEQKNEKQKLQKEQTWRANARKHALKIEKERAAKIASLPPPPPHPFENIELKSMPTVKVYDGDSFAVSHHHFFEPYVDREMDIEQPDARLLAEEETKRQEGLQNEEEREKREQLEKAHLRGKEALKMVRLARDREKLLEELEQMQTMDLARRRQIVAQMPPQLFEPGYRRVEIREEWQRELECAFEDMYTGDRKMRGDLILHLDPQPLPTFSDHSQDDELDLSQEPGGVPSALGAGQDTEPGNVEVEKAPETQSKLALKKLLSKIRNQKDHWTSRCEPAPPSETETIESGTISSKERRLCESEVEDEPNHDPAPETQEVPEILDQTVLAGNAVVSHSQEQTTKIEKDAERQKQMEWLEHQKAEQLALLQQIEEQKIQLEVDLLRARMQDLEGEVKTEQGKNAQQSHTIRMNEKDPAVDQQQILELKLETATGTQTASSSGVDDHMQMIRDYQQRLLMQNRMHKESVDEARKRLQEYQNKLKQRYPSVSAALFGSAAPSLGRLNSVPEMSLLLQGSDTSQRAGQTEHLLSENVPSREFPQLVGYSELSRRLEEPLEPKDMEKMLDMASKEYIQTTNAQVNQRPLQPPQASGSCQEAEKTSPVGTPATQTLEFNGVPGSFMLKTQGTSAKTEPVLPVRQVQFTLPADTSPEPSETLYPYRLEPCAALKEKTPLPVSLHDMLTENTATFDQTRQPPVQPLPSPLASEAERGLKELRSGSASLSSYSDIVELRDRMLASSKSIQAQQEHLKELQEQLDEQREALLSRQRVQEDLLMRNHAQLKKQMEQQQEELKVFLQQAGQSSTCGEMTPQAREPDSFSLLAILTKEAESSNQEETEFHPMSSCAENNFLFPSIGSSEHIEPFQSTWRREPKWRPLKPPLAKVRLGLDLEQHELSAIQELDTPRSSRLSATGYRESSNAGELQSDDHPDESRHEETNILRITADAEEQRSSGSLRSQLRGSWHEKWVREASNLHEPVHSREHSLMDQSLPSYAADTGRQLALYPGLSFRPNDMVALNTGRSPGSHTHAEGAAQSYLSSPTISTGSFINHEKPERGFSIAGLSSAREQPMHFSSPVKEKANTCWDPSVSSLYKQNDAPDTPASHFPFGEGLHSNSKIQQIIDKYTKDLSWSLSNVSSHDLAIGLDVANIERNSPLELFQPLEPSPDFDNFSSLSEHRFSHDSKNLSKSSDLSRSCELPISSLEERSISLSFLAIEKQGNILQTKEAEETNEQIEGVEDFYKPLLVKATLNKLNQSADEPVDLTDMSEHTTSERLRKSMENMYISPDHVQYEALEEDEEKVNPLSPIENFRSPSPVEGRNSFYQLVPDCGLLKNAVGVKEDVLSREENLCFVELPVASSDPKYETVPEIAIMSEDREMDRFQCTSYSMREHSTLRTETLLNSVPEASSEIPVSCMQNSVQQNGCVPDTFQKSGSSTTHARSFGSCLPQSSVPVWERQTGRGIMEEPELTLISSNDVSIAGSDLEPLNQADTRTEETELLSRRNPPEAKNPLQSRGFLPLNAEVNDSVSTQPNDCPPVAQSPREDWCQNPKPKITFLEFPSSPGSLQESFLRRKKKFIEESSKRLEILKSRQQHSAKPQVKAPPQRTKKLHKPKENTNPSGAAVSRLKKVEEVKVCSPEDRKKAEMEMQQRTSRLYNNLAEVKIRKEERERREIYAKNREKAKEFQKKTLEILRAKKTC</sequence>
<feature type="compositionally biased region" description="Basic and acidic residues" evidence="5">
    <location>
        <begin position="1618"/>
        <end position="1632"/>
    </location>
</feature>
<feature type="region of interest" description="Disordered" evidence="5">
    <location>
        <begin position="710"/>
        <end position="739"/>
    </location>
</feature>
<feature type="compositionally biased region" description="Polar residues" evidence="5">
    <location>
        <begin position="710"/>
        <end position="724"/>
    </location>
</feature>
<keyword evidence="2" id="KW-0963">Cytoplasm</keyword>
<dbReference type="GO" id="GO:0005813">
    <property type="term" value="C:centrosome"/>
    <property type="evidence" value="ECO:0007669"/>
    <property type="project" value="UniProtKB-SubCell"/>
</dbReference>
<evidence type="ECO:0000313" key="8">
    <source>
        <dbReference type="RefSeq" id="XP_054830697.1"/>
    </source>
</evidence>
<dbReference type="Pfam" id="PF15309">
    <property type="entry name" value="ALMS_motif"/>
    <property type="match status" value="1"/>
</dbReference>
<feature type="region of interest" description="Disordered" evidence="5">
    <location>
        <begin position="100"/>
        <end position="146"/>
    </location>
</feature>
<protein>
    <submittedName>
        <fullName evidence="8">Centrosomal protein of 295 kDa isoform X1</fullName>
    </submittedName>
</protein>
<dbReference type="GO" id="GO:0005814">
    <property type="term" value="C:centriole"/>
    <property type="evidence" value="ECO:0007669"/>
    <property type="project" value="TreeGrafter"/>
</dbReference>
<dbReference type="InterPro" id="IPR029299">
    <property type="entry name" value="ALMS_motif"/>
</dbReference>
<feature type="region of interest" description="Disordered" evidence="5">
    <location>
        <begin position="1027"/>
        <end position="1063"/>
    </location>
</feature>
<keyword evidence="4" id="KW-0175">Coiled coil</keyword>
<dbReference type="PANTHER" id="PTHR21553">
    <property type="entry name" value="ALMS1-RELATED"/>
    <property type="match status" value="1"/>
</dbReference>
<feature type="compositionally biased region" description="Basic and acidic residues" evidence="5">
    <location>
        <begin position="127"/>
        <end position="146"/>
    </location>
</feature>
<feature type="region of interest" description="Disordered" evidence="5">
    <location>
        <begin position="526"/>
        <end position="547"/>
    </location>
</feature>
<dbReference type="GeneID" id="129326520"/>
<dbReference type="KEGG" id="emc:129326520"/>
<feature type="coiled-coil region" evidence="4">
    <location>
        <begin position="864"/>
        <end position="927"/>
    </location>
</feature>
<dbReference type="Proteomes" id="UP001190640">
    <property type="component" value="Chromosome 3"/>
</dbReference>
<dbReference type="GO" id="GO:0005829">
    <property type="term" value="C:cytosol"/>
    <property type="evidence" value="ECO:0007669"/>
    <property type="project" value="TreeGrafter"/>
</dbReference>
<evidence type="ECO:0000259" key="6">
    <source>
        <dbReference type="Pfam" id="PF15309"/>
    </source>
</evidence>
<evidence type="ECO:0000256" key="3">
    <source>
        <dbReference type="ARBA" id="ARBA00023212"/>
    </source>
</evidence>
<feature type="coiled-coil region" evidence="4">
    <location>
        <begin position="27"/>
        <end position="88"/>
    </location>
</feature>
<organism evidence="7 8">
    <name type="scientific">Eublepharis macularius</name>
    <name type="common">Leopard gecko</name>
    <name type="synonym">Cyrtodactylus macularius</name>
    <dbReference type="NCBI Taxonomy" id="481883"/>
    <lineage>
        <taxon>Eukaryota</taxon>
        <taxon>Metazoa</taxon>
        <taxon>Chordata</taxon>
        <taxon>Craniata</taxon>
        <taxon>Vertebrata</taxon>
        <taxon>Euteleostomi</taxon>
        <taxon>Lepidosauria</taxon>
        <taxon>Squamata</taxon>
        <taxon>Bifurcata</taxon>
        <taxon>Gekkota</taxon>
        <taxon>Eublepharidae</taxon>
        <taxon>Eublepharinae</taxon>
        <taxon>Eublepharis</taxon>
    </lineage>
</organism>
<dbReference type="RefSeq" id="XP_054830697.1">
    <property type="nucleotide sequence ID" value="XM_054974722.1"/>
</dbReference>
<evidence type="ECO:0000256" key="2">
    <source>
        <dbReference type="ARBA" id="ARBA00022490"/>
    </source>
</evidence>
<feature type="compositionally biased region" description="Basic and acidic residues" evidence="5">
    <location>
        <begin position="100"/>
        <end position="117"/>
    </location>
</feature>
<accession>A0AA97J3U1</accession>
<dbReference type="PANTHER" id="PTHR21553:SF26">
    <property type="entry name" value="ALMS MOTIF DOMAIN-CONTAINING PROTEIN"/>
    <property type="match status" value="1"/>
</dbReference>
<keyword evidence="7" id="KW-1185">Reference proteome</keyword>
<dbReference type="GO" id="GO:0046599">
    <property type="term" value="P:regulation of centriole replication"/>
    <property type="evidence" value="ECO:0007669"/>
    <property type="project" value="TreeGrafter"/>
</dbReference>
<evidence type="ECO:0000313" key="7">
    <source>
        <dbReference type="Proteomes" id="UP001190640"/>
    </source>
</evidence>
<feature type="compositionally biased region" description="Polar residues" evidence="5">
    <location>
        <begin position="1032"/>
        <end position="1050"/>
    </location>
</feature>
<feature type="compositionally biased region" description="Basic and acidic residues" evidence="5">
    <location>
        <begin position="1053"/>
        <end position="1063"/>
    </location>
</feature>
<evidence type="ECO:0000256" key="4">
    <source>
        <dbReference type="SAM" id="Coils"/>
    </source>
</evidence>
<feature type="region of interest" description="Disordered" evidence="5">
    <location>
        <begin position="1606"/>
        <end position="1672"/>
    </location>
</feature>
<feature type="region of interest" description="Disordered" evidence="5">
    <location>
        <begin position="401"/>
        <end position="427"/>
    </location>
</feature>
<comment type="subcellular location">
    <subcellularLocation>
        <location evidence="1">Cytoplasm</location>
        <location evidence="1">Cytoskeleton</location>
        <location evidence="1">Microtubule organizing center</location>
        <location evidence="1">Centrosome</location>
    </subcellularLocation>
</comment>
<feature type="domain" description="ALMS motif" evidence="6">
    <location>
        <begin position="1691"/>
        <end position="1817"/>
    </location>
</feature>
<dbReference type="CTD" id="85459"/>
<evidence type="ECO:0000256" key="1">
    <source>
        <dbReference type="ARBA" id="ARBA00004300"/>
    </source>
</evidence>
<keyword evidence="3" id="KW-0206">Cytoskeleton</keyword>
<name>A0AA97J3U1_EUBMA</name>
<reference evidence="8" key="1">
    <citation type="submission" date="2025-08" db="UniProtKB">
        <authorList>
            <consortium name="RefSeq"/>
        </authorList>
    </citation>
    <scope>IDENTIFICATION</scope>
    <source>
        <tissue evidence="8">Blood</tissue>
    </source>
</reference>
<feature type="compositionally biased region" description="Polar residues" evidence="5">
    <location>
        <begin position="415"/>
        <end position="425"/>
    </location>
</feature>
<feature type="region of interest" description="Disordered" evidence="5">
    <location>
        <begin position="339"/>
        <end position="384"/>
    </location>
</feature>
<feature type="compositionally biased region" description="Polar residues" evidence="5">
    <location>
        <begin position="531"/>
        <end position="540"/>
    </location>
</feature>
<feature type="compositionally biased region" description="Polar residues" evidence="5">
    <location>
        <begin position="1650"/>
        <end position="1659"/>
    </location>
</feature>